<dbReference type="Pfam" id="PF04379">
    <property type="entry name" value="DUF525"/>
    <property type="match status" value="1"/>
</dbReference>
<organism evidence="4 5">
    <name type="scientific">Sneathiella chinensis</name>
    <dbReference type="NCBI Taxonomy" id="349750"/>
    <lineage>
        <taxon>Bacteria</taxon>
        <taxon>Pseudomonadati</taxon>
        <taxon>Pseudomonadota</taxon>
        <taxon>Alphaproteobacteria</taxon>
        <taxon>Sneathiellales</taxon>
        <taxon>Sneathiellaceae</taxon>
        <taxon>Sneathiella</taxon>
    </lineage>
</organism>
<evidence type="ECO:0000313" key="5">
    <source>
        <dbReference type="Proteomes" id="UP001161409"/>
    </source>
</evidence>
<dbReference type="InterPro" id="IPR036767">
    <property type="entry name" value="ApaG_sf"/>
</dbReference>
<gene>
    <name evidence="2 4" type="primary">apaG</name>
    <name evidence="4" type="ORF">GCM10007924_05750</name>
</gene>
<accession>A0ABQ5U0H2</accession>
<evidence type="ECO:0000313" key="4">
    <source>
        <dbReference type="EMBL" id="GLQ05354.1"/>
    </source>
</evidence>
<dbReference type="InterPro" id="IPR007474">
    <property type="entry name" value="ApaG_domain"/>
</dbReference>
<reference evidence="4" key="1">
    <citation type="journal article" date="2014" name="Int. J. Syst. Evol. Microbiol.">
        <title>Complete genome of a new Firmicutes species belonging to the dominant human colonic microbiota ('Ruminococcus bicirculans') reveals two chromosomes and a selective capacity to utilize plant glucans.</title>
        <authorList>
            <consortium name="NISC Comparative Sequencing Program"/>
            <person name="Wegmann U."/>
            <person name="Louis P."/>
            <person name="Goesmann A."/>
            <person name="Henrissat B."/>
            <person name="Duncan S.H."/>
            <person name="Flint H.J."/>
        </authorList>
    </citation>
    <scope>NUCLEOTIDE SEQUENCE</scope>
    <source>
        <strain evidence="4">NBRC 103408</strain>
    </source>
</reference>
<protein>
    <recommendedName>
        <fullName evidence="1 2">Protein ApaG</fullName>
    </recommendedName>
</protein>
<dbReference type="Gene3D" id="2.60.40.1470">
    <property type="entry name" value="ApaG domain"/>
    <property type="match status" value="1"/>
</dbReference>
<dbReference type="NCBIfam" id="NF003967">
    <property type="entry name" value="PRK05461.1"/>
    <property type="match status" value="1"/>
</dbReference>
<feature type="domain" description="ApaG" evidence="3">
    <location>
        <begin position="8"/>
        <end position="132"/>
    </location>
</feature>
<name>A0ABQ5U0H2_9PROT</name>
<evidence type="ECO:0000256" key="1">
    <source>
        <dbReference type="ARBA" id="ARBA00017693"/>
    </source>
</evidence>
<dbReference type="SUPFAM" id="SSF110069">
    <property type="entry name" value="ApaG-like"/>
    <property type="match status" value="1"/>
</dbReference>
<dbReference type="InterPro" id="IPR023065">
    <property type="entry name" value="Uncharacterised_ApaG"/>
</dbReference>
<sequence length="135" mass="14814">MTWEAAYSKTTEGIEVSVLPVFLSERSDPADGLYVWAYKVRIHNKGTRTVTLRQRCWHITDADGRTEVVRGAGVVGEQPVLAPGESYEYTSGTPLGTPSGIMVGTYDMEVEGGDWLAVDIPAFSLDSPHEKPRLN</sequence>
<keyword evidence="5" id="KW-1185">Reference proteome</keyword>
<evidence type="ECO:0000256" key="2">
    <source>
        <dbReference type="HAMAP-Rule" id="MF_00791"/>
    </source>
</evidence>
<dbReference type="RefSeq" id="WP_169559360.1">
    <property type="nucleotide sequence ID" value="NZ_BSNF01000001.1"/>
</dbReference>
<dbReference type="Proteomes" id="UP001161409">
    <property type="component" value="Unassembled WGS sequence"/>
</dbReference>
<dbReference type="HAMAP" id="MF_00791">
    <property type="entry name" value="ApaG"/>
    <property type="match status" value="1"/>
</dbReference>
<proteinExistence type="inferred from homology"/>
<dbReference type="EMBL" id="BSNF01000001">
    <property type="protein sequence ID" value="GLQ05354.1"/>
    <property type="molecule type" value="Genomic_DNA"/>
</dbReference>
<evidence type="ECO:0000259" key="3">
    <source>
        <dbReference type="PROSITE" id="PS51087"/>
    </source>
</evidence>
<reference evidence="4" key="2">
    <citation type="submission" date="2023-01" db="EMBL/GenBank/DDBJ databases">
        <title>Draft genome sequence of Sneathiella chinensis strain NBRC 103408.</title>
        <authorList>
            <person name="Sun Q."/>
            <person name="Mori K."/>
        </authorList>
    </citation>
    <scope>NUCLEOTIDE SEQUENCE</scope>
    <source>
        <strain evidence="4">NBRC 103408</strain>
    </source>
</reference>
<dbReference type="PANTHER" id="PTHR14289">
    <property type="entry name" value="F-BOX ONLY PROTEIN 3"/>
    <property type="match status" value="1"/>
</dbReference>
<comment type="caution">
    <text evidence="4">The sequence shown here is derived from an EMBL/GenBank/DDBJ whole genome shotgun (WGS) entry which is preliminary data.</text>
</comment>
<dbReference type="PANTHER" id="PTHR14289:SF16">
    <property type="entry name" value="POLYMERASE DELTA-INTERACTING PROTEIN 2"/>
    <property type="match status" value="1"/>
</dbReference>
<dbReference type="PROSITE" id="PS51087">
    <property type="entry name" value="APAG"/>
    <property type="match status" value="1"/>
</dbReference>